<comment type="function">
    <text evidence="7 8">Located on the platform of the 30S subunit, it bridges several disparate RNA helices of the 16S rRNA. Forms part of the Shine-Dalgarno cleft in the 70S ribosome.</text>
</comment>
<organism evidence="10 11">
    <name type="scientific">Candidatus Odyssella acanthamoebae</name>
    <dbReference type="NCBI Taxonomy" id="91604"/>
    <lineage>
        <taxon>Bacteria</taxon>
        <taxon>Pseudomonadati</taxon>
        <taxon>Pseudomonadota</taxon>
        <taxon>Alphaproteobacteria</taxon>
        <taxon>Holosporales</taxon>
        <taxon>Candidatus Paracaedibacteraceae</taxon>
        <taxon>Candidatus Odyssella</taxon>
    </lineage>
</organism>
<dbReference type="AlphaFoldDB" id="A0A077AXL8"/>
<dbReference type="SUPFAM" id="SSF53137">
    <property type="entry name" value="Translational machinery components"/>
    <property type="match status" value="1"/>
</dbReference>
<dbReference type="PROSITE" id="PS00054">
    <property type="entry name" value="RIBOSOMAL_S11"/>
    <property type="match status" value="1"/>
</dbReference>
<dbReference type="KEGG" id="paca:ID47_08455"/>
<dbReference type="PANTHER" id="PTHR11759">
    <property type="entry name" value="40S RIBOSOMAL PROTEIN S14/30S RIBOSOMAL PROTEIN S11"/>
    <property type="match status" value="1"/>
</dbReference>
<comment type="subunit">
    <text evidence="8">Part of the 30S ribosomal subunit. Interacts with proteins S7 and S18. Binds to IF-3.</text>
</comment>
<keyword evidence="11" id="KW-1185">Reference proteome</keyword>
<keyword evidence="2 8" id="KW-0699">rRNA-binding</keyword>
<dbReference type="InterPro" id="IPR018102">
    <property type="entry name" value="Ribosomal_uS11_CS"/>
</dbReference>
<name>A0A077AXL8_9PROT</name>
<dbReference type="Gene3D" id="3.30.420.80">
    <property type="entry name" value="Ribosomal protein S11"/>
    <property type="match status" value="1"/>
</dbReference>
<evidence type="ECO:0000256" key="5">
    <source>
        <dbReference type="ARBA" id="ARBA00023274"/>
    </source>
</evidence>
<dbReference type="GO" id="GO:0006412">
    <property type="term" value="P:translation"/>
    <property type="evidence" value="ECO:0007669"/>
    <property type="project" value="UniProtKB-UniRule"/>
</dbReference>
<evidence type="ECO:0000256" key="2">
    <source>
        <dbReference type="ARBA" id="ARBA00022730"/>
    </source>
</evidence>
<dbReference type="Proteomes" id="UP000028926">
    <property type="component" value="Chromosome"/>
</dbReference>
<evidence type="ECO:0000256" key="7">
    <source>
        <dbReference type="ARBA" id="ARBA00058053"/>
    </source>
</evidence>
<dbReference type="GO" id="GO:0005840">
    <property type="term" value="C:ribosome"/>
    <property type="evidence" value="ECO:0007669"/>
    <property type="project" value="UniProtKB-KW"/>
</dbReference>
<dbReference type="HAMAP" id="MF_01310">
    <property type="entry name" value="Ribosomal_uS11"/>
    <property type="match status" value="1"/>
</dbReference>
<evidence type="ECO:0000256" key="6">
    <source>
        <dbReference type="ARBA" id="ARBA00035160"/>
    </source>
</evidence>
<dbReference type="OrthoDB" id="9806415at2"/>
<evidence type="ECO:0000256" key="1">
    <source>
        <dbReference type="ARBA" id="ARBA00006194"/>
    </source>
</evidence>
<dbReference type="GO" id="GO:0019843">
    <property type="term" value="F:rRNA binding"/>
    <property type="evidence" value="ECO:0007669"/>
    <property type="project" value="UniProtKB-UniRule"/>
</dbReference>
<dbReference type="GO" id="GO:0003735">
    <property type="term" value="F:structural constituent of ribosome"/>
    <property type="evidence" value="ECO:0007669"/>
    <property type="project" value="InterPro"/>
</dbReference>
<dbReference type="EMBL" id="CP008941">
    <property type="protein sequence ID" value="AIK96744.1"/>
    <property type="molecule type" value="Genomic_DNA"/>
</dbReference>
<evidence type="ECO:0000256" key="9">
    <source>
        <dbReference type="RuleBase" id="RU003629"/>
    </source>
</evidence>
<protein>
    <recommendedName>
        <fullName evidence="6 8">Small ribosomal subunit protein uS11</fullName>
    </recommendedName>
</protein>
<keyword evidence="5 8" id="KW-0687">Ribonucleoprotein</keyword>
<dbReference type="eggNOG" id="COG0100">
    <property type="taxonomic scope" value="Bacteria"/>
</dbReference>
<evidence type="ECO:0000256" key="3">
    <source>
        <dbReference type="ARBA" id="ARBA00022884"/>
    </source>
</evidence>
<evidence type="ECO:0000313" key="11">
    <source>
        <dbReference type="Proteomes" id="UP000028926"/>
    </source>
</evidence>
<keyword evidence="3 8" id="KW-0694">RNA-binding</keyword>
<dbReference type="InterPro" id="IPR019981">
    <property type="entry name" value="Ribosomal_uS11_bac-type"/>
</dbReference>
<dbReference type="FunFam" id="3.30.420.80:FF:000001">
    <property type="entry name" value="30S ribosomal protein S11"/>
    <property type="match status" value="1"/>
</dbReference>
<dbReference type="NCBIfam" id="TIGR03632">
    <property type="entry name" value="uS11_bact"/>
    <property type="match status" value="1"/>
</dbReference>
<gene>
    <name evidence="8" type="primary">rpsK</name>
    <name evidence="10" type="ORF">ID47_08455</name>
</gene>
<dbReference type="InterPro" id="IPR001971">
    <property type="entry name" value="Ribosomal_uS11"/>
</dbReference>
<keyword evidence="4 8" id="KW-0689">Ribosomal protein</keyword>
<dbReference type="NCBIfam" id="NF003698">
    <property type="entry name" value="PRK05309.1"/>
    <property type="match status" value="1"/>
</dbReference>
<sequence>MAQKNTSRVKRREKKNVVSAQAHINATFNNTIVTITDEKGNAISWSTAGAMGFKGSRKSTPYAAQIAADEAAKKAAEHGVKDISVFVKGPGSGRETALRALQAAGFKVTSIKDVTPIPHNGCRAPKRRRV</sequence>
<dbReference type="Pfam" id="PF00411">
    <property type="entry name" value="Ribosomal_S11"/>
    <property type="match status" value="1"/>
</dbReference>
<evidence type="ECO:0000313" key="10">
    <source>
        <dbReference type="EMBL" id="AIK96744.1"/>
    </source>
</evidence>
<dbReference type="RefSeq" id="WP_038465411.1">
    <property type="nucleotide sequence ID" value="NZ_CP008941.1"/>
</dbReference>
<reference evidence="10 11" key="1">
    <citation type="submission" date="2014-07" db="EMBL/GenBank/DDBJ databases">
        <title>Comparative genomic insights into amoeba endosymbionts belonging to the families of Holosporaceae and Candidatus Midichloriaceae within Rickettsiales.</title>
        <authorList>
            <person name="Wang Z."/>
            <person name="Wu M."/>
        </authorList>
    </citation>
    <scope>NUCLEOTIDE SEQUENCE [LARGE SCALE GENOMIC DNA]</scope>
    <source>
        <strain evidence="10">PRA3</strain>
    </source>
</reference>
<dbReference type="PIRSF" id="PIRSF002131">
    <property type="entry name" value="Ribosomal_S11"/>
    <property type="match status" value="1"/>
</dbReference>
<dbReference type="STRING" id="91604.ID47_08455"/>
<dbReference type="GO" id="GO:1990904">
    <property type="term" value="C:ribonucleoprotein complex"/>
    <property type="evidence" value="ECO:0007669"/>
    <property type="project" value="UniProtKB-KW"/>
</dbReference>
<evidence type="ECO:0000256" key="8">
    <source>
        <dbReference type="HAMAP-Rule" id="MF_01310"/>
    </source>
</evidence>
<dbReference type="InterPro" id="IPR036967">
    <property type="entry name" value="Ribosomal_uS11_sf"/>
</dbReference>
<evidence type="ECO:0000256" key="4">
    <source>
        <dbReference type="ARBA" id="ARBA00022980"/>
    </source>
</evidence>
<proteinExistence type="inferred from homology"/>
<comment type="similarity">
    <text evidence="1 8 9">Belongs to the universal ribosomal protein uS11 family.</text>
</comment>
<dbReference type="HOGENOM" id="CLU_072439_5_0_5"/>
<accession>A0A077AXL8</accession>